<dbReference type="InterPro" id="IPR002083">
    <property type="entry name" value="MATH/TRAF_dom"/>
</dbReference>
<dbReference type="AlphaFoldDB" id="A0A811PR61"/>
<dbReference type="InterPro" id="IPR045005">
    <property type="entry name" value="BPM1-6"/>
</dbReference>
<gene>
    <name evidence="4" type="ORF">NCGR_LOCUS31291</name>
</gene>
<dbReference type="CDD" id="cd00121">
    <property type="entry name" value="MATH"/>
    <property type="match status" value="1"/>
</dbReference>
<protein>
    <submittedName>
        <fullName evidence="4">Uncharacterized protein</fullName>
    </submittedName>
</protein>
<dbReference type="SUPFAM" id="SSF54695">
    <property type="entry name" value="POZ domain"/>
    <property type="match status" value="1"/>
</dbReference>
<sequence>MPTSRTVSTITAQTEQGTHVVRILGFSQLRRMKEVINSYKFSVGGHEWFIKLVLDSCSTASAFSHPDCIIAVLLLKSQAQTKEVQASFELKLVDLASGSSLSVHKVAPSLFRPGYGDTTVTCCQIKNDLFEATPYLQDDCLTIEFSITVFKGPLSSETKSLPRIRVPPSDIAADFGNLLETMEGADVTFSVGGQEFTAHRIVLATRSPVFRAQLYGPIREGGTGPIVIEDVQPDAFRALLCFIYTDSLPPSDDLQPDDYAEMICHLLVAADRYAMERLKPKAHVSKHPLRESYRAGCSNHAGSS</sequence>
<dbReference type="Gene3D" id="2.60.210.10">
    <property type="entry name" value="Apoptosis, Tumor Necrosis Factor Receptor Associated Protein 2, Chain A"/>
    <property type="match status" value="1"/>
</dbReference>
<dbReference type="InterPro" id="IPR008974">
    <property type="entry name" value="TRAF-like"/>
</dbReference>
<dbReference type="GO" id="GO:0016567">
    <property type="term" value="P:protein ubiquitination"/>
    <property type="evidence" value="ECO:0007669"/>
    <property type="project" value="InterPro"/>
</dbReference>
<dbReference type="PANTHER" id="PTHR26379">
    <property type="entry name" value="BTB/POZ AND MATH DOMAIN-CONTAINING PROTEIN 1"/>
    <property type="match status" value="1"/>
</dbReference>
<evidence type="ECO:0000259" key="3">
    <source>
        <dbReference type="PROSITE" id="PS50144"/>
    </source>
</evidence>
<dbReference type="InterPro" id="IPR011333">
    <property type="entry name" value="SKP1/BTB/POZ_sf"/>
</dbReference>
<dbReference type="SMART" id="SM00225">
    <property type="entry name" value="BTB"/>
    <property type="match status" value="1"/>
</dbReference>
<accession>A0A811PR61</accession>
<evidence type="ECO:0000256" key="1">
    <source>
        <dbReference type="ARBA" id="ARBA00004906"/>
    </source>
</evidence>
<dbReference type="Gene3D" id="3.30.710.10">
    <property type="entry name" value="Potassium Channel Kv1.1, Chain A"/>
    <property type="match status" value="1"/>
</dbReference>
<feature type="domain" description="MATH" evidence="3">
    <location>
        <begin position="16"/>
        <end position="147"/>
    </location>
</feature>
<name>A0A811PR61_9POAL</name>
<proteinExistence type="predicted"/>
<dbReference type="CDD" id="cd18280">
    <property type="entry name" value="BTB_POZ_BPM_plant"/>
    <property type="match status" value="1"/>
</dbReference>
<dbReference type="PROSITE" id="PS50097">
    <property type="entry name" value="BTB"/>
    <property type="match status" value="1"/>
</dbReference>
<dbReference type="SUPFAM" id="SSF49599">
    <property type="entry name" value="TRAF domain-like"/>
    <property type="match status" value="1"/>
</dbReference>
<dbReference type="Pfam" id="PF00651">
    <property type="entry name" value="BTB"/>
    <property type="match status" value="1"/>
</dbReference>
<dbReference type="EMBL" id="CAJGYO010000007">
    <property type="protein sequence ID" value="CAD6247062.1"/>
    <property type="molecule type" value="Genomic_DNA"/>
</dbReference>
<dbReference type="OrthoDB" id="542113at2759"/>
<reference evidence="4" key="1">
    <citation type="submission" date="2020-10" db="EMBL/GenBank/DDBJ databases">
        <authorList>
            <person name="Han B."/>
            <person name="Lu T."/>
            <person name="Zhao Q."/>
            <person name="Huang X."/>
            <person name="Zhao Y."/>
        </authorList>
    </citation>
    <scope>NUCLEOTIDE SEQUENCE</scope>
</reference>
<comment type="caution">
    <text evidence="4">The sequence shown here is derived from an EMBL/GenBank/DDBJ whole genome shotgun (WGS) entry which is preliminary data.</text>
</comment>
<evidence type="ECO:0000313" key="4">
    <source>
        <dbReference type="EMBL" id="CAD6247062.1"/>
    </source>
</evidence>
<dbReference type="InterPro" id="IPR000210">
    <property type="entry name" value="BTB/POZ_dom"/>
</dbReference>
<comment type="pathway">
    <text evidence="1">Protein modification; protein ubiquitination.</text>
</comment>
<dbReference type="PANTHER" id="PTHR26379:SF438">
    <property type="entry name" value="OS08G0128700 PROTEIN"/>
    <property type="match status" value="1"/>
</dbReference>
<evidence type="ECO:0000259" key="2">
    <source>
        <dbReference type="PROSITE" id="PS50097"/>
    </source>
</evidence>
<dbReference type="Proteomes" id="UP000604825">
    <property type="component" value="Unassembled WGS sequence"/>
</dbReference>
<feature type="domain" description="BTB" evidence="2">
    <location>
        <begin position="185"/>
        <end position="252"/>
    </location>
</feature>
<keyword evidence="5" id="KW-1185">Reference proteome</keyword>
<organism evidence="4 5">
    <name type="scientific">Miscanthus lutarioriparius</name>
    <dbReference type="NCBI Taxonomy" id="422564"/>
    <lineage>
        <taxon>Eukaryota</taxon>
        <taxon>Viridiplantae</taxon>
        <taxon>Streptophyta</taxon>
        <taxon>Embryophyta</taxon>
        <taxon>Tracheophyta</taxon>
        <taxon>Spermatophyta</taxon>
        <taxon>Magnoliopsida</taxon>
        <taxon>Liliopsida</taxon>
        <taxon>Poales</taxon>
        <taxon>Poaceae</taxon>
        <taxon>PACMAD clade</taxon>
        <taxon>Panicoideae</taxon>
        <taxon>Andropogonodae</taxon>
        <taxon>Andropogoneae</taxon>
        <taxon>Saccharinae</taxon>
        <taxon>Miscanthus</taxon>
    </lineage>
</organism>
<dbReference type="Pfam" id="PF22486">
    <property type="entry name" value="MATH_2"/>
    <property type="match status" value="1"/>
</dbReference>
<dbReference type="PROSITE" id="PS50144">
    <property type="entry name" value="MATH"/>
    <property type="match status" value="1"/>
</dbReference>
<evidence type="ECO:0000313" key="5">
    <source>
        <dbReference type="Proteomes" id="UP000604825"/>
    </source>
</evidence>